<protein>
    <submittedName>
        <fullName evidence="5">GntR family transcriptional regulator</fullName>
    </submittedName>
</protein>
<dbReference type="PRINTS" id="PR00035">
    <property type="entry name" value="HTHGNTR"/>
</dbReference>
<dbReference type="InterPro" id="IPR008920">
    <property type="entry name" value="TF_FadR/GntR_C"/>
</dbReference>
<keyword evidence="1" id="KW-0805">Transcription regulation</keyword>
<dbReference type="PANTHER" id="PTHR43537:SF45">
    <property type="entry name" value="GNTR FAMILY REGULATORY PROTEIN"/>
    <property type="match status" value="1"/>
</dbReference>
<dbReference type="Proteomes" id="UP000885779">
    <property type="component" value="Unassembled WGS sequence"/>
</dbReference>
<sequence>MVQIKEETKSLSELAYERIEERIVTLQLAPGSFFSEAELSAQLGIGRTPVREALQRLVADGLVKTMPRRGMMVSEINIADQMDLLETRRALERIIVTRAARRATPPQQATLQEYANAIQDAAEREDLEEFMRFDHKFDRLVESASGNSFAVKANAPFHAHCRRFWYYYHLNGDLRRSADLHAAIMRAIADKDETAAARASDAFMDYLEEFTRDVLNR</sequence>
<dbReference type="Pfam" id="PF00392">
    <property type="entry name" value="GntR"/>
    <property type="match status" value="1"/>
</dbReference>
<dbReference type="InterPro" id="IPR011711">
    <property type="entry name" value="GntR_C"/>
</dbReference>
<dbReference type="GO" id="GO:0003677">
    <property type="term" value="F:DNA binding"/>
    <property type="evidence" value="ECO:0007669"/>
    <property type="project" value="UniProtKB-KW"/>
</dbReference>
<dbReference type="Pfam" id="PF07729">
    <property type="entry name" value="FCD"/>
    <property type="match status" value="1"/>
</dbReference>
<dbReference type="AlphaFoldDB" id="A0A7V4WTX7"/>
<dbReference type="SMART" id="SM00895">
    <property type="entry name" value="FCD"/>
    <property type="match status" value="1"/>
</dbReference>
<evidence type="ECO:0000256" key="2">
    <source>
        <dbReference type="ARBA" id="ARBA00023125"/>
    </source>
</evidence>
<evidence type="ECO:0000259" key="4">
    <source>
        <dbReference type="PROSITE" id="PS50949"/>
    </source>
</evidence>
<evidence type="ECO:0000256" key="3">
    <source>
        <dbReference type="ARBA" id="ARBA00023163"/>
    </source>
</evidence>
<dbReference type="InterPro" id="IPR036390">
    <property type="entry name" value="WH_DNA-bd_sf"/>
</dbReference>
<accession>A0A7V4WTX7</accession>
<dbReference type="Gene3D" id="1.10.10.10">
    <property type="entry name" value="Winged helix-like DNA-binding domain superfamily/Winged helix DNA-binding domain"/>
    <property type="match status" value="1"/>
</dbReference>
<dbReference type="GO" id="GO:0003700">
    <property type="term" value="F:DNA-binding transcription factor activity"/>
    <property type="evidence" value="ECO:0007669"/>
    <property type="project" value="InterPro"/>
</dbReference>
<feature type="domain" description="HTH gntR-type" evidence="4">
    <location>
        <begin position="9"/>
        <end position="76"/>
    </location>
</feature>
<name>A0A7V4WTX7_CALAY</name>
<organism evidence="5">
    <name type="scientific">Caldithrix abyssi</name>
    <dbReference type="NCBI Taxonomy" id="187145"/>
    <lineage>
        <taxon>Bacteria</taxon>
        <taxon>Pseudomonadati</taxon>
        <taxon>Calditrichota</taxon>
        <taxon>Calditrichia</taxon>
        <taxon>Calditrichales</taxon>
        <taxon>Calditrichaceae</taxon>
        <taxon>Caldithrix</taxon>
    </lineage>
</organism>
<dbReference type="InterPro" id="IPR036388">
    <property type="entry name" value="WH-like_DNA-bd_sf"/>
</dbReference>
<dbReference type="PANTHER" id="PTHR43537">
    <property type="entry name" value="TRANSCRIPTIONAL REGULATOR, GNTR FAMILY"/>
    <property type="match status" value="1"/>
</dbReference>
<keyword evidence="2" id="KW-0238">DNA-binding</keyword>
<dbReference type="InterPro" id="IPR000524">
    <property type="entry name" value="Tscrpt_reg_HTH_GntR"/>
</dbReference>
<dbReference type="PROSITE" id="PS50949">
    <property type="entry name" value="HTH_GNTR"/>
    <property type="match status" value="1"/>
</dbReference>
<reference evidence="5" key="1">
    <citation type="journal article" date="2020" name="mSystems">
        <title>Genome- and Community-Level Interaction Insights into Carbon Utilization and Element Cycling Functions of Hydrothermarchaeota in Hydrothermal Sediment.</title>
        <authorList>
            <person name="Zhou Z."/>
            <person name="Liu Y."/>
            <person name="Xu W."/>
            <person name="Pan J."/>
            <person name="Luo Z.H."/>
            <person name="Li M."/>
        </authorList>
    </citation>
    <scope>NUCLEOTIDE SEQUENCE [LARGE SCALE GENOMIC DNA]</scope>
    <source>
        <strain evidence="5">HyVt-577</strain>
    </source>
</reference>
<keyword evidence="3" id="KW-0804">Transcription</keyword>
<gene>
    <name evidence="5" type="ORF">ENK44_03390</name>
</gene>
<dbReference type="SUPFAM" id="SSF48008">
    <property type="entry name" value="GntR ligand-binding domain-like"/>
    <property type="match status" value="1"/>
</dbReference>
<evidence type="ECO:0000256" key="1">
    <source>
        <dbReference type="ARBA" id="ARBA00023015"/>
    </source>
</evidence>
<dbReference type="EMBL" id="DRQG01000030">
    <property type="protein sequence ID" value="HGY54724.1"/>
    <property type="molecule type" value="Genomic_DNA"/>
</dbReference>
<dbReference type="Gene3D" id="1.20.120.530">
    <property type="entry name" value="GntR ligand-binding domain-like"/>
    <property type="match status" value="1"/>
</dbReference>
<proteinExistence type="predicted"/>
<dbReference type="SUPFAM" id="SSF46785">
    <property type="entry name" value="Winged helix' DNA-binding domain"/>
    <property type="match status" value="1"/>
</dbReference>
<evidence type="ECO:0000313" key="5">
    <source>
        <dbReference type="EMBL" id="HGY54724.1"/>
    </source>
</evidence>
<comment type="caution">
    <text evidence="5">The sequence shown here is derived from an EMBL/GenBank/DDBJ whole genome shotgun (WGS) entry which is preliminary data.</text>
</comment>
<dbReference type="SMART" id="SM00345">
    <property type="entry name" value="HTH_GNTR"/>
    <property type="match status" value="1"/>
</dbReference>
<dbReference type="CDD" id="cd07377">
    <property type="entry name" value="WHTH_GntR"/>
    <property type="match status" value="1"/>
</dbReference>